<gene>
    <name evidence="2" type="ORF">S06H3_20932</name>
</gene>
<feature type="coiled-coil region" evidence="1">
    <location>
        <begin position="8"/>
        <end position="35"/>
    </location>
</feature>
<protein>
    <submittedName>
        <fullName evidence="2">Uncharacterized protein</fullName>
    </submittedName>
</protein>
<reference evidence="2" key="1">
    <citation type="journal article" date="2014" name="Front. Microbiol.">
        <title>High frequency of phylogenetically diverse reductive dehalogenase-homologous genes in deep subseafloor sedimentary metagenomes.</title>
        <authorList>
            <person name="Kawai M."/>
            <person name="Futagami T."/>
            <person name="Toyoda A."/>
            <person name="Takaki Y."/>
            <person name="Nishi S."/>
            <person name="Hori S."/>
            <person name="Arai W."/>
            <person name="Tsubouchi T."/>
            <person name="Morono Y."/>
            <person name="Uchiyama I."/>
            <person name="Ito T."/>
            <person name="Fujiyama A."/>
            <person name="Inagaki F."/>
            <person name="Takami H."/>
        </authorList>
    </citation>
    <scope>NUCLEOTIDE SEQUENCE</scope>
    <source>
        <strain evidence="2">Expedition CK06-06</strain>
    </source>
</reference>
<dbReference type="EMBL" id="BARV01010911">
    <property type="protein sequence ID" value="GAI02700.1"/>
    <property type="molecule type" value="Genomic_DNA"/>
</dbReference>
<evidence type="ECO:0000313" key="2">
    <source>
        <dbReference type="EMBL" id="GAI02700.1"/>
    </source>
</evidence>
<organism evidence="2">
    <name type="scientific">marine sediment metagenome</name>
    <dbReference type="NCBI Taxonomy" id="412755"/>
    <lineage>
        <taxon>unclassified sequences</taxon>
        <taxon>metagenomes</taxon>
        <taxon>ecological metagenomes</taxon>
    </lineage>
</organism>
<sequence length="71" mass="8015">MPLPPEVLEDIKGKIDAAEERVKEIEDVLADLRATGVGIGEQEERLKAAKEDLRHLRLFYERQSKRVGATS</sequence>
<keyword evidence="1" id="KW-0175">Coiled coil</keyword>
<dbReference type="AlphaFoldDB" id="X1LJZ3"/>
<name>X1LJZ3_9ZZZZ</name>
<proteinExistence type="predicted"/>
<comment type="caution">
    <text evidence="2">The sequence shown here is derived from an EMBL/GenBank/DDBJ whole genome shotgun (WGS) entry which is preliminary data.</text>
</comment>
<accession>X1LJZ3</accession>
<evidence type="ECO:0000256" key="1">
    <source>
        <dbReference type="SAM" id="Coils"/>
    </source>
</evidence>